<dbReference type="RefSeq" id="WP_119059736.1">
    <property type="nucleotide sequence ID" value="NZ_UNSC01000007.1"/>
</dbReference>
<protein>
    <recommendedName>
        <fullName evidence="2">cysteine-S-conjugate beta-lyase</fullName>
        <ecNumber evidence="2">4.4.1.13</ecNumber>
    </recommendedName>
</protein>
<dbReference type="Gene3D" id="3.40.640.10">
    <property type="entry name" value="Type I PLP-dependent aspartate aminotransferase-like (Major domain)"/>
    <property type="match status" value="1"/>
</dbReference>
<evidence type="ECO:0000313" key="8">
    <source>
        <dbReference type="Proteomes" id="UP000262142"/>
    </source>
</evidence>
<comment type="cofactor">
    <cofactor evidence="1">
        <name>pyridoxal 5'-phosphate</name>
        <dbReference type="ChEBI" id="CHEBI:597326"/>
    </cofactor>
</comment>
<evidence type="ECO:0000256" key="3">
    <source>
        <dbReference type="ARBA" id="ARBA00022898"/>
    </source>
</evidence>
<dbReference type="InterPro" id="IPR015422">
    <property type="entry name" value="PyrdxlP-dep_Trfase_small"/>
</dbReference>
<evidence type="ECO:0000256" key="5">
    <source>
        <dbReference type="ARBA" id="ARBA00037974"/>
    </source>
</evidence>
<dbReference type="PANTHER" id="PTHR43525">
    <property type="entry name" value="PROTEIN MALY"/>
    <property type="match status" value="1"/>
</dbReference>
<dbReference type="Gene3D" id="3.90.1150.10">
    <property type="entry name" value="Aspartate Aminotransferase, domain 1"/>
    <property type="match status" value="1"/>
</dbReference>
<dbReference type="NCBIfam" id="TIGR04350">
    <property type="entry name" value="C_S_lyase_PatB"/>
    <property type="match status" value="1"/>
</dbReference>
<evidence type="ECO:0000313" key="7">
    <source>
        <dbReference type="EMBL" id="SZD74105.1"/>
    </source>
</evidence>
<gene>
    <name evidence="7" type="primary">patB</name>
    <name evidence="7" type="ORF">SAMEA104719789_01563</name>
</gene>
<dbReference type="InterPro" id="IPR015421">
    <property type="entry name" value="PyrdxlP-dep_Trfase_major"/>
</dbReference>
<accession>A0A383U2N9</accession>
<evidence type="ECO:0000256" key="1">
    <source>
        <dbReference type="ARBA" id="ARBA00001933"/>
    </source>
</evidence>
<dbReference type="SUPFAM" id="SSF53383">
    <property type="entry name" value="PLP-dependent transferases"/>
    <property type="match status" value="1"/>
</dbReference>
<feature type="domain" description="Aminotransferase class I/classII large" evidence="6">
    <location>
        <begin position="35"/>
        <end position="381"/>
    </location>
</feature>
<keyword evidence="3" id="KW-0663">Pyridoxal phosphate</keyword>
<dbReference type="GO" id="GO:0047804">
    <property type="term" value="F:cysteine-S-conjugate beta-lyase activity"/>
    <property type="evidence" value="ECO:0007669"/>
    <property type="project" value="UniProtKB-EC"/>
</dbReference>
<dbReference type="OrthoDB" id="9802872at2"/>
<dbReference type="PANTHER" id="PTHR43525:SF1">
    <property type="entry name" value="PROTEIN MALY"/>
    <property type="match status" value="1"/>
</dbReference>
<dbReference type="EMBL" id="UNSC01000007">
    <property type="protein sequence ID" value="SZD74105.1"/>
    <property type="molecule type" value="Genomic_DNA"/>
</dbReference>
<keyword evidence="8" id="KW-1185">Reference proteome</keyword>
<keyword evidence="4 7" id="KW-0456">Lyase</keyword>
<organism evidence="7 8">
    <name type="scientific">Candidatus Ornithobacterium hominis</name>
    <dbReference type="NCBI Taxonomy" id="2497989"/>
    <lineage>
        <taxon>Bacteria</taxon>
        <taxon>Pseudomonadati</taxon>
        <taxon>Bacteroidota</taxon>
        <taxon>Flavobacteriia</taxon>
        <taxon>Flavobacteriales</taxon>
        <taxon>Weeksellaceae</taxon>
        <taxon>Ornithobacterium</taxon>
    </lineage>
</organism>
<sequence length="390" mass="45170">MKKDYDFDEIINRKNTDAVKLEEMKKIWGRTDLIPMWVADMDFKTPDFVLQAAQRVIGHQIIGYTTAPSEWFRSIIEWQRKVHDWEISKEMILYLPGVVPGLSIAVAAFTSPSDGVMIHQPVYQPFSMVIRNQNRKLVNVPLILKNERYYIDFELMREKIKDCKMFFLCHPHNPSGRVWTKQELQKIAEICEENQVLVISDEIHADLSFKKHETFAKVSEAAKINSVTFNSASKAFNMAGFNSAYAIAPNPKICKKLKDYLQSTMLFHGHAFAYQPTISAYQNGETWLEEIKNYIQENINFTIEFFRQNLSKIKVMRPEASYLIWLDARELGWSAKELNEFFVEKAGLALNNGMSYGVEGEGFMRMNVACPRAILEKALNQLKTAYKEIF</sequence>
<evidence type="ECO:0000256" key="2">
    <source>
        <dbReference type="ARBA" id="ARBA00012224"/>
    </source>
</evidence>
<dbReference type="Pfam" id="PF00155">
    <property type="entry name" value="Aminotran_1_2"/>
    <property type="match status" value="1"/>
</dbReference>
<evidence type="ECO:0000259" key="6">
    <source>
        <dbReference type="Pfam" id="PF00155"/>
    </source>
</evidence>
<reference evidence="7 8" key="1">
    <citation type="submission" date="2018-09" db="EMBL/GenBank/DDBJ databases">
        <authorList>
            <consortium name="Pathogen Informatics"/>
        </authorList>
    </citation>
    <scope>NUCLEOTIDE SEQUENCE [LARGE SCALE GENOMIC DNA]</scope>
    <source>
        <strain evidence="7 8">OH-22767</strain>
    </source>
</reference>
<dbReference type="InterPro" id="IPR004839">
    <property type="entry name" value="Aminotransferase_I/II_large"/>
</dbReference>
<proteinExistence type="inferred from homology"/>
<dbReference type="Proteomes" id="UP000262142">
    <property type="component" value="Unassembled WGS sequence"/>
</dbReference>
<dbReference type="InterPro" id="IPR015424">
    <property type="entry name" value="PyrdxlP-dep_Trfase"/>
</dbReference>
<dbReference type="InterPro" id="IPR027619">
    <property type="entry name" value="C-S_lyase_PatB-like"/>
</dbReference>
<dbReference type="GO" id="GO:0030170">
    <property type="term" value="F:pyridoxal phosphate binding"/>
    <property type="evidence" value="ECO:0007669"/>
    <property type="project" value="InterPro"/>
</dbReference>
<comment type="similarity">
    <text evidence="5">Belongs to the class-II pyridoxal-phosphate-dependent aminotransferase family. MalY/PatB cystathionine beta-lyase subfamily.</text>
</comment>
<dbReference type="EC" id="4.4.1.13" evidence="2"/>
<name>A0A383U2N9_9FLAO</name>
<dbReference type="AlphaFoldDB" id="A0A383U2N9"/>
<evidence type="ECO:0000256" key="4">
    <source>
        <dbReference type="ARBA" id="ARBA00023239"/>
    </source>
</evidence>
<dbReference type="InterPro" id="IPR051798">
    <property type="entry name" value="Class-II_PLP-Dep_Aminotrans"/>
</dbReference>
<dbReference type="CDD" id="cd00609">
    <property type="entry name" value="AAT_like"/>
    <property type="match status" value="1"/>
</dbReference>